<keyword evidence="1" id="KW-0472">Membrane</keyword>
<proteinExistence type="predicted"/>
<feature type="transmembrane region" description="Helical" evidence="1">
    <location>
        <begin position="20"/>
        <end position="37"/>
    </location>
</feature>
<feature type="domain" description="CAAX prenyl protease 2/Lysostaphin resistance protein A-like" evidence="2">
    <location>
        <begin position="123"/>
        <end position="201"/>
    </location>
</feature>
<keyword evidence="3" id="KW-0378">Hydrolase</keyword>
<keyword evidence="3" id="KW-0645">Protease</keyword>
<evidence type="ECO:0000313" key="4">
    <source>
        <dbReference type="Proteomes" id="UP000199112"/>
    </source>
</evidence>
<evidence type="ECO:0000256" key="1">
    <source>
        <dbReference type="SAM" id="Phobius"/>
    </source>
</evidence>
<reference evidence="4" key="1">
    <citation type="submission" date="2016-10" db="EMBL/GenBank/DDBJ databases">
        <authorList>
            <person name="Varghese N."/>
            <person name="Submissions S."/>
        </authorList>
    </citation>
    <scope>NUCLEOTIDE SEQUENCE [LARGE SCALE GENOMIC DNA]</scope>
    <source>
        <strain evidence="4">CGMCC 1.8981</strain>
    </source>
</reference>
<dbReference type="OrthoDB" id="247384at2157"/>
<feature type="transmembrane region" description="Helical" evidence="1">
    <location>
        <begin position="49"/>
        <end position="66"/>
    </location>
</feature>
<dbReference type="InterPro" id="IPR003675">
    <property type="entry name" value="Rce1/LyrA-like_dom"/>
</dbReference>
<dbReference type="Pfam" id="PF02517">
    <property type="entry name" value="Rce1-like"/>
    <property type="match status" value="1"/>
</dbReference>
<evidence type="ECO:0000313" key="3">
    <source>
        <dbReference type="EMBL" id="SEH15727.1"/>
    </source>
</evidence>
<name>A0A1H6FY44_9EURY</name>
<protein>
    <submittedName>
        <fullName evidence="3">CAAX protease self-immunity</fullName>
    </submittedName>
</protein>
<gene>
    <name evidence="3" type="ORF">SAMN04487967_2213</name>
</gene>
<accession>A0A1H6FY44</accession>
<keyword evidence="1" id="KW-0812">Transmembrane</keyword>
<organism evidence="3 4">
    <name type="scientific">Natronorubrum sediminis</name>
    <dbReference type="NCBI Taxonomy" id="640943"/>
    <lineage>
        <taxon>Archaea</taxon>
        <taxon>Methanobacteriati</taxon>
        <taxon>Methanobacteriota</taxon>
        <taxon>Stenosarchaea group</taxon>
        <taxon>Halobacteria</taxon>
        <taxon>Halobacteriales</taxon>
        <taxon>Natrialbaceae</taxon>
        <taxon>Natronorubrum</taxon>
    </lineage>
</organism>
<sequence>MATEDARHGGRWLREQFDRLSWVQKSLLAGALLTILWMQFVPSELERRVWVDSAILIGGPLALGLTHGRHIGWNVNRVAIRNAVLLSLFVLPFYLVGSTLPTIREFYPMWHTSSALSEFIPHAVQLFILALAAETYYRGLLCVGVKEIGFKAVLISPVVYMIHHAGKPPIEFLLSGPTDILFGAVDYQSNSILPSVIAHGAGLVLLDWLVVHDPLFDPTSILQSLEWLPVPL</sequence>
<feature type="transmembrane region" description="Helical" evidence="1">
    <location>
        <begin position="78"/>
        <end position="99"/>
    </location>
</feature>
<dbReference type="RefSeq" id="WP_090507054.1">
    <property type="nucleotide sequence ID" value="NZ_FNWL01000002.1"/>
</dbReference>
<dbReference type="GO" id="GO:0004175">
    <property type="term" value="F:endopeptidase activity"/>
    <property type="evidence" value="ECO:0007669"/>
    <property type="project" value="UniProtKB-ARBA"/>
</dbReference>
<dbReference type="GO" id="GO:0006508">
    <property type="term" value="P:proteolysis"/>
    <property type="evidence" value="ECO:0007669"/>
    <property type="project" value="UniProtKB-KW"/>
</dbReference>
<dbReference type="EMBL" id="FNWL01000002">
    <property type="protein sequence ID" value="SEH15727.1"/>
    <property type="molecule type" value="Genomic_DNA"/>
</dbReference>
<keyword evidence="1" id="KW-1133">Transmembrane helix</keyword>
<dbReference type="AlphaFoldDB" id="A0A1H6FY44"/>
<evidence type="ECO:0000259" key="2">
    <source>
        <dbReference type="Pfam" id="PF02517"/>
    </source>
</evidence>
<dbReference type="GO" id="GO:0080120">
    <property type="term" value="P:CAAX-box protein maturation"/>
    <property type="evidence" value="ECO:0007669"/>
    <property type="project" value="UniProtKB-ARBA"/>
</dbReference>
<feature type="transmembrane region" description="Helical" evidence="1">
    <location>
        <begin position="119"/>
        <end position="137"/>
    </location>
</feature>
<dbReference type="Proteomes" id="UP000199112">
    <property type="component" value="Unassembled WGS sequence"/>
</dbReference>
<keyword evidence="4" id="KW-1185">Reference proteome</keyword>